<dbReference type="EMBL" id="JAJJMB010000948">
    <property type="protein sequence ID" value="KAI3960276.1"/>
    <property type="molecule type" value="Genomic_DNA"/>
</dbReference>
<organism evidence="1 2">
    <name type="scientific">Papaver atlanticum</name>
    <dbReference type="NCBI Taxonomy" id="357466"/>
    <lineage>
        <taxon>Eukaryota</taxon>
        <taxon>Viridiplantae</taxon>
        <taxon>Streptophyta</taxon>
        <taxon>Embryophyta</taxon>
        <taxon>Tracheophyta</taxon>
        <taxon>Spermatophyta</taxon>
        <taxon>Magnoliopsida</taxon>
        <taxon>Ranunculales</taxon>
        <taxon>Papaveraceae</taxon>
        <taxon>Papaveroideae</taxon>
        <taxon>Papaver</taxon>
    </lineage>
</organism>
<name>A0AAD4XVX3_9MAGN</name>
<accession>A0AAD4XVX3</accession>
<proteinExistence type="predicted"/>
<reference evidence="1" key="1">
    <citation type="submission" date="2022-04" db="EMBL/GenBank/DDBJ databases">
        <title>A functionally conserved STORR gene fusion in Papaver species that diverged 16.8 million years ago.</title>
        <authorList>
            <person name="Catania T."/>
        </authorList>
    </citation>
    <scope>NUCLEOTIDE SEQUENCE</scope>
    <source>
        <strain evidence="1">S-188037</strain>
    </source>
</reference>
<comment type="caution">
    <text evidence="1">The sequence shown here is derived from an EMBL/GenBank/DDBJ whole genome shotgun (WGS) entry which is preliminary data.</text>
</comment>
<gene>
    <name evidence="1" type="ORF">MKW98_017000</name>
</gene>
<dbReference type="AlphaFoldDB" id="A0AAD4XVX3"/>
<evidence type="ECO:0000313" key="2">
    <source>
        <dbReference type="Proteomes" id="UP001202328"/>
    </source>
</evidence>
<protein>
    <submittedName>
        <fullName evidence="1">Uncharacterized protein</fullName>
    </submittedName>
</protein>
<dbReference type="Proteomes" id="UP001202328">
    <property type="component" value="Unassembled WGS sequence"/>
</dbReference>
<evidence type="ECO:0000313" key="1">
    <source>
        <dbReference type="EMBL" id="KAI3960276.1"/>
    </source>
</evidence>
<sequence>FLKKVAVEKVSHTDSMLFLDWNKKLKQASKKLVNRCSATIGGHNDVVITVVFSLDGTKQATGSGDTSDLVGGVTAPEAGVYTSREGVGDMLMEFSDNHP</sequence>
<feature type="non-terminal residue" evidence="1">
    <location>
        <position position="1"/>
    </location>
</feature>
<keyword evidence="2" id="KW-1185">Reference proteome</keyword>